<dbReference type="InterPro" id="IPR012910">
    <property type="entry name" value="Plug_dom"/>
</dbReference>
<evidence type="ECO:0000256" key="5">
    <source>
        <dbReference type="PROSITE-ProRule" id="PRU01360"/>
    </source>
</evidence>
<evidence type="ECO:0000313" key="8">
    <source>
        <dbReference type="EMBL" id="GKH15483.1"/>
    </source>
</evidence>
<dbReference type="SUPFAM" id="SSF49464">
    <property type="entry name" value="Carboxypeptidase regulatory domain-like"/>
    <property type="match status" value="1"/>
</dbReference>
<dbReference type="PANTHER" id="PTHR30069:SF29">
    <property type="entry name" value="HEMOGLOBIN AND HEMOGLOBIN-HAPTOGLOBIN-BINDING PROTEIN 1-RELATED"/>
    <property type="match status" value="1"/>
</dbReference>
<accession>A0AA37JVP3</accession>
<evidence type="ECO:0000256" key="2">
    <source>
        <dbReference type="ARBA" id="ARBA00022729"/>
    </source>
</evidence>
<dbReference type="AlphaFoldDB" id="A0AA37JVP3"/>
<evidence type="ECO:0000256" key="3">
    <source>
        <dbReference type="ARBA" id="ARBA00023136"/>
    </source>
</evidence>
<dbReference type="InterPro" id="IPR039426">
    <property type="entry name" value="TonB-dep_rcpt-like"/>
</dbReference>
<evidence type="ECO:0000313" key="9">
    <source>
        <dbReference type="Proteomes" id="UP001055048"/>
    </source>
</evidence>
<dbReference type="GO" id="GO:0015344">
    <property type="term" value="F:siderophore uptake transmembrane transporter activity"/>
    <property type="evidence" value="ECO:0007669"/>
    <property type="project" value="TreeGrafter"/>
</dbReference>
<dbReference type="FunFam" id="2.60.40.1120:FF:000003">
    <property type="entry name" value="Outer membrane protein Omp121"/>
    <property type="match status" value="1"/>
</dbReference>
<dbReference type="PROSITE" id="PS52016">
    <property type="entry name" value="TONB_DEPENDENT_REC_3"/>
    <property type="match status" value="1"/>
</dbReference>
<keyword evidence="4 5" id="KW-0998">Cell outer membrane</keyword>
<keyword evidence="1 5" id="KW-0813">Transport</keyword>
<protein>
    <submittedName>
        <fullName evidence="8">SusC/RagA family TonB-linked outer membrane protein</fullName>
    </submittedName>
</protein>
<sequence>MRCMKKIPLAMKCAFFMLFCLVSMAFANDGYAQKTMLNIALNNKTVDEILTELEKGTEFVFFYNNKQIDVKRRVTIKAANKSIFKVLDEIFKGTNIAYKVLDRNIVLYDKATETDGVSAVRQVSTIKGSVSDTAGEPIIGASILVQGTTNGVITDIDGNFILNNVASGATLVVSYVGYKTQNISISGKTSFNIVLVEDTEILDEVVVVGYGIQKKESLTGAVTAIKADEIATTKTENLISNIQGKMPGLLIRQRTGEPGTFDNMVSIRGYGTPLVVIDGITRDGTEELAQLSSEDIESISILKDASAAIYGMNAANGVIIVTTKKGVAEKTRVSYSALFGVKNPTAMEETVDAYTYRMMANERARNDQAAAAYTDDILEKYRIGAPGYTDHDWIDMFMNKLAFQQSHNISVRGGSERVRYYVSFGYTGDNGLLKSGIQYYHRYNLRSNLTAEITKGLNLNVNVSGRWDETQRPREDFQWTFKTLMVNDRGIGTHTMNNPEHLSNIGPEGKNPFALVDPDLDGYRRNRGLTYSADVELSWKLPFVQGLTLSALGSFDGNNRNNSELQKSYQLFDYYTDEPSGKYGTDKYSNTMNLYQKIYGRAQANYMRSFNLHNLNITAVAELSGTRRDNLSGARQYSELFTNDILDQASSGTATNSGYRRLGRLAAYLMRVNYDYAGKYLVEAVARYDGSYRYAPRHRWAFFPSFSVGWRISEESFIREKLPFITNLKLRASFGKSGYDAGDAFQYISAYTAGSLGYVFDGNSQVTGMVAPGVVTDNLSWVTSTISNVGLDFDLWNGKLSGSIEWFNRKNEGILADRVQSVPNTFGASFPQENLNSNQNRGFEISLGHRGKVGKDFEYSVSANFTYAREKNLHVEHGEYTSSMDRWQNGSENRNQNVMWLYKYDGQYTSLEQYETAPLLGGNLGNSKMLPGSFRLLDLNGNGMIDWNDRVPEFWATGANPPIQYGLTLAASYKNFDLNMLFQGASGYSIGYANDDVWGYGAKTNKTYLLEKFMDRWHTVNVTDDPYNPSTQWVAGYYPALRSDFSNTTDNGNQWNNGISFWNPLATYLRLKSLEIGYTLPKSLMKKIGINSARFFVNGSNLFTLCNRMLRNADPEREERDWGANLAYPLMRSYNFGLNINF</sequence>
<dbReference type="SMART" id="SM00965">
    <property type="entry name" value="STN"/>
    <property type="match status" value="1"/>
</dbReference>
<dbReference type="Gene3D" id="2.170.130.10">
    <property type="entry name" value="TonB-dependent receptor, plug domain"/>
    <property type="match status" value="1"/>
</dbReference>
<feature type="domain" description="Secretin/TonB short N-terminal" evidence="7">
    <location>
        <begin position="59"/>
        <end position="110"/>
    </location>
</feature>
<dbReference type="Gene3D" id="2.60.40.1120">
    <property type="entry name" value="Carboxypeptidase-like, regulatory domain"/>
    <property type="match status" value="1"/>
</dbReference>
<name>A0AA37JVP3_BACUN</name>
<comment type="subcellular location">
    <subcellularLocation>
        <location evidence="5">Cell outer membrane</location>
        <topology evidence="5">Multi-pass membrane protein</topology>
    </subcellularLocation>
</comment>
<dbReference type="InterPro" id="IPR023996">
    <property type="entry name" value="TonB-dep_OMP_SusC/RagA"/>
</dbReference>
<dbReference type="PANTHER" id="PTHR30069">
    <property type="entry name" value="TONB-DEPENDENT OUTER MEMBRANE RECEPTOR"/>
    <property type="match status" value="1"/>
</dbReference>
<comment type="caution">
    <text evidence="8">The sequence shown here is derived from an EMBL/GenBank/DDBJ whole genome shotgun (WGS) entry which is preliminary data.</text>
</comment>
<evidence type="ECO:0000256" key="1">
    <source>
        <dbReference type="ARBA" id="ARBA00022448"/>
    </source>
</evidence>
<dbReference type="GO" id="GO:0044718">
    <property type="term" value="P:siderophore transmembrane transport"/>
    <property type="evidence" value="ECO:0007669"/>
    <property type="project" value="TreeGrafter"/>
</dbReference>
<reference evidence="8" key="1">
    <citation type="submission" date="2022-01" db="EMBL/GenBank/DDBJ databases">
        <title>Novel bile acid biosynthetic pathways are enriched in the microbiome of centenarians.</title>
        <authorList>
            <person name="Sato Y."/>
            <person name="Atarashi K."/>
            <person name="Plichta R.D."/>
            <person name="Arai Y."/>
            <person name="Sasajima S."/>
            <person name="Kearney M.S."/>
            <person name="Suda W."/>
            <person name="Takeshita K."/>
            <person name="Sasaki T."/>
            <person name="Okamoto S."/>
            <person name="Skelly N.A."/>
            <person name="Okamura Y."/>
            <person name="Vlamakis H."/>
            <person name="Li Y."/>
            <person name="Tanoue T."/>
            <person name="Takei H."/>
            <person name="Nittono H."/>
            <person name="Narushima S."/>
            <person name="Irie J."/>
            <person name="Itoh H."/>
            <person name="Moriya K."/>
            <person name="Sugiura Y."/>
            <person name="Suematsu M."/>
            <person name="Moritoki N."/>
            <person name="Shibata S."/>
            <person name="Littman R.D."/>
            <person name="Fischbach A.M."/>
            <person name="Uwamino Y."/>
            <person name="Inoue T."/>
            <person name="Honda A."/>
            <person name="Hattori M."/>
            <person name="Murai T."/>
            <person name="Xavier J.R."/>
            <person name="Hirose N."/>
            <person name="Honda K."/>
        </authorList>
    </citation>
    <scope>NUCLEOTIDE SEQUENCE</scope>
    <source>
        <strain evidence="8">CE91-St12</strain>
    </source>
</reference>
<evidence type="ECO:0000256" key="4">
    <source>
        <dbReference type="ARBA" id="ARBA00023237"/>
    </source>
</evidence>
<gene>
    <name evidence="8" type="ORF">CE91St12_36930</name>
</gene>
<feature type="chain" id="PRO_5041238101" evidence="6">
    <location>
        <begin position="28"/>
        <end position="1142"/>
    </location>
</feature>
<feature type="signal peptide" evidence="6">
    <location>
        <begin position="1"/>
        <end position="27"/>
    </location>
</feature>
<dbReference type="Proteomes" id="UP001055048">
    <property type="component" value="Unassembled WGS sequence"/>
</dbReference>
<keyword evidence="5" id="KW-0812">Transmembrane</keyword>
<dbReference type="NCBIfam" id="TIGR04057">
    <property type="entry name" value="SusC_RagA_signa"/>
    <property type="match status" value="1"/>
</dbReference>
<dbReference type="Pfam" id="PF07660">
    <property type="entry name" value="STN"/>
    <property type="match status" value="1"/>
</dbReference>
<evidence type="ECO:0000259" key="7">
    <source>
        <dbReference type="SMART" id="SM00965"/>
    </source>
</evidence>
<keyword evidence="3 5" id="KW-0472">Membrane</keyword>
<dbReference type="InterPro" id="IPR008969">
    <property type="entry name" value="CarboxyPept-like_regulatory"/>
</dbReference>
<dbReference type="EMBL" id="BQNL01000001">
    <property type="protein sequence ID" value="GKH15483.1"/>
    <property type="molecule type" value="Genomic_DNA"/>
</dbReference>
<dbReference type="InterPro" id="IPR037066">
    <property type="entry name" value="Plug_dom_sf"/>
</dbReference>
<dbReference type="NCBIfam" id="TIGR04056">
    <property type="entry name" value="OMP_RagA_SusC"/>
    <property type="match status" value="1"/>
</dbReference>
<keyword evidence="2 6" id="KW-0732">Signal</keyword>
<dbReference type="InterPro" id="IPR011662">
    <property type="entry name" value="Secretin/TonB_short_N"/>
</dbReference>
<proteinExistence type="inferred from homology"/>
<dbReference type="SUPFAM" id="SSF56935">
    <property type="entry name" value="Porins"/>
    <property type="match status" value="1"/>
</dbReference>
<comment type="similarity">
    <text evidence="5">Belongs to the TonB-dependent receptor family.</text>
</comment>
<keyword evidence="5" id="KW-1134">Transmembrane beta strand</keyword>
<evidence type="ECO:0000256" key="6">
    <source>
        <dbReference type="SAM" id="SignalP"/>
    </source>
</evidence>
<dbReference type="GO" id="GO:0009279">
    <property type="term" value="C:cell outer membrane"/>
    <property type="evidence" value="ECO:0007669"/>
    <property type="project" value="UniProtKB-SubCell"/>
</dbReference>
<dbReference type="Pfam" id="PF07715">
    <property type="entry name" value="Plug"/>
    <property type="match status" value="1"/>
</dbReference>
<organism evidence="8 9">
    <name type="scientific">Bacteroides uniformis</name>
    <dbReference type="NCBI Taxonomy" id="820"/>
    <lineage>
        <taxon>Bacteria</taxon>
        <taxon>Pseudomonadati</taxon>
        <taxon>Bacteroidota</taxon>
        <taxon>Bacteroidia</taxon>
        <taxon>Bacteroidales</taxon>
        <taxon>Bacteroidaceae</taxon>
        <taxon>Bacteroides</taxon>
    </lineage>
</organism>
<dbReference type="InterPro" id="IPR023997">
    <property type="entry name" value="TonB-dep_OMP_SusC/RagA_CS"/>
</dbReference>
<dbReference type="Pfam" id="PF13715">
    <property type="entry name" value="CarbopepD_reg_2"/>
    <property type="match status" value="1"/>
</dbReference>